<evidence type="ECO:0000313" key="2">
    <source>
        <dbReference type="Proteomes" id="UP000692954"/>
    </source>
</evidence>
<dbReference type="EMBL" id="CAJJDN010000025">
    <property type="protein sequence ID" value="CAD8069587.1"/>
    <property type="molecule type" value="Genomic_DNA"/>
</dbReference>
<accession>A0A8S1LPA6</accession>
<name>A0A8S1LPA6_9CILI</name>
<protein>
    <submittedName>
        <fullName evidence="1">Uncharacterized protein</fullName>
    </submittedName>
</protein>
<dbReference type="Proteomes" id="UP000692954">
    <property type="component" value="Unassembled WGS sequence"/>
</dbReference>
<keyword evidence="2" id="KW-1185">Reference proteome</keyword>
<proteinExistence type="predicted"/>
<reference evidence="1" key="1">
    <citation type="submission" date="2021-01" db="EMBL/GenBank/DDBJ databases">
        <authorList>
            <consortium name="Genoscope - CEA"/>
            <person name="William W."/>
        </authorList>
    </citation>
    <scope>NUCLEOTIDE SEQUENCE</scope>
</reference>
<comment type="caution">
    <text evidence="1">The sequence shown here is derived from an EMBL/GenBank/DDBJ whole genome shotgun (WGS) entry which is preliminary data.</text>
</comment>
<evidence type="ECO:0000313" key="1">
    <source>
        <dbReference type="EMBL" id="CAD8069587.1"/>
    </source>
</evidence>
<sequence>MVQLYLVLINKTITQKWLQRNQIKLRMSQMQKELLEKSKFKDL</sequence>
<organism evidence="1 2">
    <name type="scientific">Paramecium sonneborni</name>
    <dbReference type="NCBI Taxonomy" id="65129"/>
    <lineage>
        <taxon>Eukaryota</taxon>
        <taxon>Sar</taxon>
        <taxon>Alveolata</taxon>
        <taxon>Ciliophora</taxon>
        <taxon>Intramacronucleata</taxon>
        <taxon>Oligohymenophorea</taxon>
        <taxon>Peniculida</taxon>
        <taxon>Parameciidae</taxon>
        <taxon>Paramecium</taxon>
    </lineage>
</organism>
<dbReference type="AlphaFoldDB" id="A0A8S1LPA6"/>
<gene>
    <name evidence="1" type="ORF">PSON_ATCC_30995.1.T0250357</name>
</gene>